<dbReference type="Proteomes" id="UP000185678">
    <property type="component" value="Unassembled WGS sequence"/>
</dbReference>
<organism evidence="3 4">
    <name type="scientific">Insolitispirillum peregrinum</name>
    <dbReference type="NCBI Taxonomy" id="80876"/>
    <lineage>
        <taxon>Bacteria</taxon>
        <taxon>Pseudomonadati</taxon>
        <taxon>Pseudomonadota</taxon>
        <taxon>Alphaproteobacteria</taxon>
        <taxon>Rhodospirillales</taxon>
        <taxon>Novispirillaceae</taxon>
        <taxon>Insolitispirillum</taxon>
    </lineage>
</organism>
<dbReference type="STRING" id="80876.SAMN05421779_10491"/>
<protein>
    <submittedName>
        <fullName evidence="3">BRO family, N-terminal domain</fullName>
    </submittedName>
</protein>
<dbReference type="EMBL" id="FTOA01000004">
    <property type="protein sequence ID" value="SIS84847.1"/>
    <property type="molecule type" value="Genomic_DNA"/>
</dbReference>
<sequence>MSDMTPFDFEGFPVRILDQEGELWFVLADVCRVLELSNPSKAAERLDEDEKDTLTNREGIASPQVQQLTIINESGLYSLIFRSRKPEARRFKKWVTSEVLPTIRKTGKYAAGPEQGPSEREQKLLKELANLQHQHIQLQNELRDFDRQCKDWDIAIRMIKQGLDDQTVASAIKRHPTYAAHVRALLESEL</sequence>
<feature type="domain" description="Bro-N" evidence="2">
    <location>
        <begin position="1"/>
        <end position="107"/>
    </location>
</feature>
<evidence type="ECO:0000313" key="4">
    <source>
        <dbReference type="Proteomes" id="UP000185678"/>
    </source>
</evidence>
<dbReference type="PROSITE" id="PS51750">
    <property type="entry name" value="BRO_N"/>
    <property type="match status" value="1"/>
</dbReference>
<dbReference type="RefSeq" id="WP_076400549.1">
    <property type="nucleotide sequence ID" value="NZ_FTOA01000004.1"/>
</dbReference>
<proteinExistence type="predicted"/>
<dbReference type="PANTHER" id="PTHR36180">
    <property type="entry name" value="DNA-BINDING PROTEIN-RELATED-RELATED"/>
    <property type="match status" value="1"/>
</dbReference>
<dbReference type="Pfam" id="PF02498">
    <property type="entry name" value="Bro-N"/>
    <property type="match status" value="1"/>
</dbReference>
<accession>A0A1N7MFK4</accession>
<reference evidence="3 4" key="1">
    <citation type="submission" date="2017-01" db="EMBL/GenBank/DDBJ databases">
        <authorList>
            <person name="Mah S.A."/>
            <person name="Swanson W.J."/>
            <person name="Moy G.W."/>
            <person name="Vacquier V.D."/>
        </authorList>
    </citation>
    <scope>NUCLEOTIDE SEQUENCE [LARGE SCALE GENOMIC DNA]</scope>
    <source>
        <strain evidence="3 4">DSM 11589</strain>
    </source>
</reference>
<keyword evidence="1" id="KW-0175">Coiled coil</keyword>
<dbReference type="AlphaFoldDB" id="A0A1N7MFK4"/>
<evidence type="ECO:0000313" key="3">
    <source>
        <dbReference type="EMBL" id="SIS84847.1"/>
    </source>
</evidence>
<dbReference type="SMART" id="SM01040">
    <property type="entry name" value="Bro-N"/>
    <property type="match status" value="1"/>
</dbReference>
<dbReference type="PANTHER" id="PTHR36180:SF2">
    <property type="entry name" value="BRO FAMILY PROTEIN"/>
    <property type="match status" value="1"/>
</dbReference>
<dbReference type="InterPro" id="IPR003497">
    <property type="entry name" value="BRO_N_domain"/>
</dbReference>
<feature type="coiled-coil region" evidence="1">
    <location>
        <begin position="121"/>
        <end position="148"/>
    </location>
</feature>
<gene>
    <name evidence="3" type="ORF">SAMN05421779_10491</name>
</gene>
<keyword evidence="4" id="KW-1185">Reference proteome</keyword>
<evidence type="ECO:0000259" key="2">
    <source>
        <dbReference type="PROSITE" id="PS51750"/>
    </source>
</evidence>
<name>A0A1N7MFK4_9PROT</name>
<dbReference type="OrthoDB" id="9808959at2"/>
<evidence type="ECO:0000256" key="1">
    <source>
        <dbReference type="SAM" id="Coils"/>
    </source>
</evidence>